<evidence type="ECO:0000313" key="1">
    <source>
        <dbReference type="EMBL" id="SDC21700.1"/>
    </source>
</evidence>
<evidence type="ECO:0000313" key="2">
    <source>
        <dbReference type="Proteomes" id="UP000183507"/>
    </source>
</evidence>
<dbReference type="EMBL" id="FMZR01000001">
    <property type="protein sequence ID" value="SDC21700.1"/>
    <property type="molecule type" value="Genomic_DNA"/>
</dbReference>
<name>A0A1G6JSI3_9BACI</name>
<organism evidence="1 2">
    <name type="scientific">Bacillus wiedmannii</name>
    <dbReference type="NCBI Taxonomy" id="1890302"/>
    <lineage>
        <taxon>Bacteria</taxon>
        <taxon>Bacillati</taxon>
        <taxon>Bacillota</taxon>
        <taxon>Bacilli</taxon>
        <taxon>Bacillales</taxon>
        <taxon>Bacillaceae</taxon>
        <taxon>Bacillus</taxon>
        <taxon>Bacillus cereus group</taxon>
    </lineage>
</organism>
<sequence length="124" mass="14319">MLTEDDIQEIRENREMIEQGRKEPVILHIKGISEKDPITGEDVQGESRKETVQLVWKKFTSVEKTKFAGIDVKKGEALVTFPLNTELENIERIERKGVFYVIELIDERGLGGVNRREVIVKRVI</sequence>
<accession>A0A1G6JSI3</accession>
<protein>
    <recommendedName>
        <fullName evidence="3">Phage protein</fullName>
    </recommendedName>
</protein>
<evidence type="ECO:0008006" key="3">
    <source>
        <dbReference type="Google" id="ProtNLM"/>
    </source>
</evidence>
<proteinExistence type="predicted"/>
<dbReference type="Proteomes" id="UP000183507">
    <property type="component" value="Unassembled WGS sequence"/>
</dbReference>
<dbReference type="RefSeq" id="WP_074650561.1">
    <property type="nucleotide sequence ID" value="NZ_FMZR01000001.1"/>
</dbReference>
<gene>
    <name evidence="1" type="ORF">SAMN04487767_101499</name>
</gene>
<dbReference type="AlphaFoldDB" id="A0A1G6JSI3"/>
<reference evidence="2" key="1">
    <citation type="submission" date="2016-10" db="EMBL/GenBank/DDBJ databases">
        <authorList>
            <person name="Varghese N."/>
        </authorList>
    </citation>
    <scope>NUCLEOTIDE SEQUENCE [LARGE SCALE GENOMIC DNA]</scope>
    <source>
        <strain evidence="2">KPR-7A</strain>
    </source>
</reference>